<evidence type="ECO:0000256" key="1">
    <source>
        <dbReference type="SAM" id="Phobius"/>
    </source>
</evidence>
<evidence type="ECO:0000313" key="4">
    <source>
        <dbReference type="Proteomes" id="UP000014760"/>
    </source>
</evidence>
<feature type="transmembrane region" description="Helical" evidence="1">
    <location>
        <begin position="6"/>
        <end position="28"/>
    </location>
</feature>
<reference evidence="3" key="3">
    <citation type="submission" date="2015-06" db="UniProtKB">
        <authorList>
            <consortium name="EnsemblMetazoa"/>
        </authorList>
    </citation>
    <scope>IDENTIFICATION</scope>
</reference>
<keyword evidence="1" id="KW-0472">Membrane</keyword>
<dbReference type="OrthoDB" id="5985142at2759"/>
<keyword evidence="1" id="KW-0812">Transmembrane</keyword>
<dbReference type="GO" id="GO:0005737">
    <property type="term" value="C:cytoplasm"/>
    <property type="evidence" value="ECO:0007669"/>
    <property type="project" value="TreeGrafter"/>
</dbReference>
<dbReference type="AlphaFoldDB" id="R7V8L3"/>
<dbReference type="EMBL" id="KB294182">
    <property type="protein sequence ID" value="ELU14914.1"/>
    <property type="molecule type" value="Genomic_DNA"/>
</dbReference>
<evidence type="ECO:0000313" key="3">
    <source>
        <dbReference type="EnsemblMetazoa" id="CapteP213680"/>
    </source>
</evidence>
<dbReference type="PANTHER" id="PTHR13154:SF6">
    <property type="entry name" value="GEO05078P1"/>
    <property type="match status" value="1"/>
</dbReference>
<sequence length="191" mass="22138">MDTVMIFELVVVVLVCYSNSLVFACFIFQGGKMKGPKDALENSANVNHASVISSFMGITNLPRNENEVDFSEYEWMGHEMEEFDKKCLEDLWEEAFIEAMFEDMLDEEETICWLLGALDADYRIELVREMHQISELAGEESLIPEVYLLEEQQARDYIRPDRDIFNLELVRSDSLSSLSSFLDSEDEETER</sequence>
<protein>
    <recommendedName>
        <fullName evidence="5">Ataxin-2 C-terminal domain-containing protein</fullName>
    </recommendedName>
</protein>
<dbReference type="EMBL" id="AMQN01004685">
    <property type="status" value="NOT_ANNOTATED_CDS"/>
    <property type="molecule type" value="Genomic_DNA"/>
</dbReference>
<keyword evidence="1" id="KW-1133">Transmembrane helix</keyword>
<gene>
    <name evidence="2" type="ORF">CAPTEDRAFT_213680</name>
</gene>
<reference evidence="2 4" key="2">
    <citation type="journal article" date="2013" name="Nature">
        <title>Insights into bilaterian evolution from three spiralian genomes.</title>
        <authorList>
            <person name="Simakov O."/>
            <person name="Marletaz F."/>
            <person name="Cho S.J."/>
            <person name="Edsinger-Gonzales E."/>
            <person name="Havlak P."/>
            <person name="Hellsten U."/>
            <person name="Kuo D.H."/>
            <person name="Larsson T."/>
            <person name="Lv J."/>
            <person name="Arendt D."/>
            <person name="Savage R."/>
            <person name="Osoegawa K."/>
            <person name="de Jong P."/>
            <person name="Grimwood J."/>
            <person name="Chapman J.A."/>
            <person name="Shapiro H."/>
            <person name="Aerts A."/>
            <person name="Otillar R.P."/>
            <person name="Terry A.Y."/>
            <person name="Boore J.L."/>
            <person name="Grigoriev I.V."/>
            <person name="Lindberg D.R."/>
            <person name="Seaver E.C."/>
            <person name="Weisblat D.A."/>
            <person name="Putnam N.H."/>
            <person name="Rokhsar D.S."/>
        </authorList>
    </citation>
    <scope>NUCLEOTIDE SEQUENCE</scope>
    <source>
        <strain evidence="2 4">I ESC-2004</strain>
    </source>
</reference>
<accession>R7V8L3</accession>
<dbReference type="InterPro" id="IPR040396">
    <property type="entry name" value="PAIP2-like"/>
</dbReference>
<organism evidence="2">
    <name type="scientific">Capitella teleta</name>
    <name type="common">Polychaete worm</name>
    <dbReference type="NCBI Taxonomy" id="283909"/>
    <lineage>
        <taxon>Eukaryota</taxon>
        <taxon>Metazoa</taxon>
        <taxon>Spiralia</taxon>
        <taxon>Lophotrochozoa</taxon>
        <taxon>Annelida</taxon>
        <taxon>Polychaeta</taxon>
        <taxon>Sedentaria</taxon>
        <taxon>Scolecida</taxon>
        <taxon>Capitellidae</taxon>
        <taxon>Capitella</taxon>
    </lineage>
</organism>
<dbReference type="HOGENOM" id="CLU_1422697_0_0_1"/>
<proteinExistence type="predicted"/>
<keyword evidence="4" id="KW-1185">Reference proteome</keyword>
<reference evidence="4" key="1">
    <citation type="submission" date="2012-12" db="EMBL/GenBank/DDBJ databases">
        <authorList>
            <person name="Hellsten U."/>
            <person name="Grimwood J."/>
            <person name="Chapman J.A."/>
            <person name="Shapiro H."/>
            <person name="Aerts A."/>
            <person name="Otillar R.P."/>
            <person name="Terry A.Y."/>
            <person name="Boore J.L."/>
            <person name="Simakov O."/>
            <person name="Marletaz F."/>
            <person name="Cho S.-J."/>
            <person name="Edsinger-Gonzales E."/>
            <person name="Havlak P."/>
            <person name="Kuo D.-H."/>
            <person name="Larsson T."/>
            <person name="Lv J."/>
            <person name="Arendt D."/>
            <person name="Savage R."/>
            <person name="Osoegawa K."/>
            <person name="de Jong P."/>
            <person name="Lindberg D.R."/>
            <person name="Seaver E.C."/>
            <person name="Weisblat D.A."/>
            <person name="Putnam N.H."/>
            <person name="Grigoriev I.V."/>
            <person name="Rokhsar D.S."/>
        </authorList>
    </citation>
    <scope>NUCLEOTIDE SEQUENCE</scope>
    <source>
        <strain evidence="4">I ESC-2004</strain>
    </source>
</reference>
<dbReference type="Proteomes" id="UP000014760">
    <property type="component" value="Unassembled WGS sequence"/>
</dbReference>
<dbReference type="GO" id="GO:0000900">
    <property type="term" value="F:mRNA regulatory element binding translation repressor activity"/>
    <property type="evidence" value="ECO:0007669"/>
    <property type="project" value="InterPro"/>
</dbReference>
<evidence type="ECO:0000313" key="2">
    <source>
        <dbReference type="EMBL" id="ELU14914.1"/>
    </source>
</evidence>
<dbReference type="EnsemblMetazoa" id="CapteT213680">
    <property type="protein sequence ID" value="CapteP213680"/>
    <property type="gene ID" value="CapteG213680"/>
</dbReference>
<name>R7V8L3_CAPTE</name>
<dbReference type="GO" id="GO:0045947">
    <property type="term" value="P:negative regulation of translational initiation"/>
    <property type="evidence" value="ECO:0007669"/>
    <property type="project" value="InterPro"/>
</dbReference>
<dbReference type="PANTHER" id="PTHR13154">
    <property type="entry name" value="POLYADENYLATE-BINDING PROTEIN-INTERACTING PROTEIN 2"/>
    <property type="match status" value="1"/>
</dbReference>
<evidence type="ECO:0008006" key="5">
    <source>
        <dbReference type="Google" id="ProtNLM"/>
    </source>
</evidence>